<evidence type="ECO:0000313" key="3">
    <source>
        <dbReference type="Proteomes" id="UP000077202"/>
    </source>
</evidence>
<evidence type="ECO:0000256" key="1">
    <source>
        <dbReference type="SAM" id="MobiDB-lite"/>
    </source>
</evidence>
<sequence>MDSDWDYYRTPNIESQTVQVSVKAKDMGPVVGEYGSEESRMQRNAGHGMAWHGMAVWHDPGRQADTEHFLRCLYQKDSKKTPKMRLCKAFEFQWKGTWAKADEQGGGGGGEEKGSHVSHEEQRRGSPEGNLDGQNPRVGQSPTGRGRLGPGPTTGPSPEGVSQSRSSCSDEHARPTSLPPQTGGDRRSAASNPFAFSESSDSDRILGSPLGVLGYSIGRM</sequence>
<evidence type="ECO:0000313" key="2">
    <source>
        <dbReference type="EMBL" id="OAE35107.1"/>
    </source>
</evidence>
<feature type="compositionally biased region" description="Basic and acidic residues" evidence="1">
    <location>
        <begin position="110"/>
        <end position="126"/>
    </location>
</feature>
<protein>
    <submittedName>
        <fullName evidence="2">Uncharacterized protein</fullName>
    </submittedName>
</protein>
<gene>
    <name evidence="2" type="ORF">AXG93_763s1410</name>
</gene>
<proteinExistence type="predicted"/>
<organism evidence="2 3">
    <name type="scientific">Marchantia polymorpha subsp. ruderalis</name>
    <dbReference type="NCBI Taxonomy" id="1480154"/>
    <lineage>
        <taxon>Eukaryota</taxon>
        <taxon>Viridiplantae</taxon>
        <taxon>Streptophyta</taxon>
        <taxon>Embryophyta</taxon>
        <taxon>Marchantiophyta</taxon>
        <taxon>Marchantiopsida</taxon>
        <taxon>Marchantiidae</taxon>
        <taxon>Marchantiales</taxon>
        <taxon>Marchantiaceae</taxon>
        <taxon>Marchantia</taxon>
    </lineage>
</organism>
<feature type="compositionally biased region" description="Low complexity" evidence="1">
    <location>
        <begin position="141"/>
        <end position="158"/>
    </location>
</feature>
<keyword evidence="3" id="KW-1185">Reference proteome</keyword>
<accession>A0A176WPS3</accession>
<dbReference type="Proteomes" id="UP000077202">
    <property type="component" value="Unassembled WGS sequence"/>
</dbReference>
<name>A0A176WPS3_MARPO</name>
<reference evidence="2" key="1">
    <citation type="submission" date="2016-03" db="EMBL/GenBank/DDBJ databases">
        <title>Mechanisms controlling the formation of the plant cell surface in tip-growing cells are functionally conserved among land plants.</title>
        <authorList>
            <person name="Honkanen S."/>
            <person name="Jones V.A."/>
            <person name="Morieri G."/>
            <person name="Champion C."/>
            <person name="Hetherington A.J."/>
            <person name="Kelly S."/>
            <person name="Saint-Marcoux D."/>
            <person name="Proust H."/>
            <person name="Prescott H."/>
            <person name="Dolan L."/>
        </authorList>
    </citation>
    <scope>NUCLEOTIDE SEQUENCE [LARGE SCALE GENOMIC DNA]</scope>
    <source>
        <tissue evidence="2">Whole gametophyte</tissue>
    </source>
</reference>
<comment type="caution">
    <text evidence="2">The sequence shown here is derived from an EMBL/GenBank/DDBJ whole genome shotgun (WGS) entry which is preliminary data.</text>
</comment>
<dbReference type="AlphaFoldDB" id="A0A176WPS3"/>
<feature type="region of interest" description="Disordered" evidence="1">
    <location>
        <begin position="101"/>
        <end position="210"/>
    </location>
</feature>
<dbReference type="EMBL" id="LVLJ01000267">
    <property type="protein sequence ID" value="OAE35107.1"/>
    <property type="molecule type" value="Genomic_DNA"/>
</dbReference>